<organism evidence="2 3">
    <name type="scientific">Sphaerosporella brunnea</name>
    <dbReference type="NCBI Taxonomy" id="1250544"/>
    <lineage>
        <taxon>Eukaryota</taxon>
        <taxon>Fungi</taxon>
        <taxon>Dikarya</taxon>
        <taxon>Ascomycota</taxon>
        <taxon>Pezizomycotina</taxon>
        <taxon>Pezizomycetes</taxon>
        <taxon>Pezizales</taxon>
        <taxon>Pyronemataceae</taxon>
        <taxon>Sphaerosporella</taxon>
    </lineage>
</organism>
<gene>
    <name evidence="2" type="ORF">FN846DRAFT_908574</name>
</gene>
<feature type="compositionally biased region" description="Basic and acidic residues" evidence="1">
    <location>
        <begin position="88"/>
        <end position="110"/>
    </location>
</feature>
<feature type="compositionally biased region" description="Polar residues" evidence="1">
    <location>
        <begin position="150"/>
        <end position="160"/>
    </location>
</feature>
<protein>
    <submittedName>
        <fullName evidence="2">Uncharacterized protein</fullName>
    </submittedName>
</protein>
<dbReference type="EMBL" id="VXIS01000133">
    <property type="protein sequence ID" value="KAA8902285.1"/>
    <property type="molecule type" value="Genomic_DNA"/>
</dbReference>
<feature type="compositionally biased region" description="Basic and acidic residues" evidence="1">
    <location>
        <begin position="130"/>
        <end position="143"/>
    </location>
</feature>
<name>A0A5J5ES97_9PEZI</name>
<dbReference type="Proteomes" id="UP000326924">
    <property type="component" value="Unassembled WGS sequence"/>
</dbReference>
<feature type="compositionally biased region" description="Polar residues" evidence="1">
    <location>
        <begin position="64"/>
        <end position="82"/>
    </location>
</feature>
<feature type="region of interest" description="Disordered" evidence="1">
    <location>
        <begin position="63"/>
        <end position="160"/>
    </location>
</feature>
<proteinExistence type="predicted"/>
<sequence length="160" mass="18209">MHTDTVGEAMEAVEGWRVHRRLGAGGLQKMLAFELGVWAVSTDDRVKLLRDHVKAINDRRQHSTDTLNIAAPSTSHANSSEGRGTHGIRLDRQEHRTRDIAGDREMRAGQRETPLYRQEHRTRYRTGVYQEHRTVSHRDECRAAFRAPKTPSSTAPLHAK</sequence>
<evidence type="ECO:0000256" key="1">
    <source>
        <dbReference type="SAM" id="MobiDB-lite"/>
    </source>
</evidence>
<evidence type="ECO:0000313" key="3">
    <source>
        <dbReference type="Proteomes" id="UP000326924"/>
    </source>
</evidence>
<keyword evidence="3" id="KW-1185">Reference proteome</keyword>
<reference evidence="2 3" key="1">
    <citation type="submission" date="2019-09" db="EMBL/GenBank/DDBJ databases">
        <title>Draft genome of the ectomycorrhizal ascomycete Sphaerosporella brunnea.</title>
        <authorList>
            <consortium name="DOE Joint Genome Institute"/>
            <person name="Benucci G.M."/>
            <person name="Marozzi G."/>
            <person name="Antonielli L."/>
            <person name="Sanchez S."/>
            <person name="Marco P."/>
            <person name="Wang X."/>
            <person name="Falini L.B."/>
            <person name="Barry K."/>
            <person name="Haridas S."/>
            <person name="Lipzen A."/>
            <person name="Labutti K."/>
            <person name="Grigoriev I.V."/>
            <person name="Murat C."/>
            <person name="Martin F."/>
            <person name="Albertini E."/>
            <person name="Donnini D."/>
            <person name="Bonito G."/>
        </authorList>
    </citation>
    <scope>NUCLEOTIDE SEQUENCE [LARGE SCALE GENOMIC DNA]</scope>
    <source>
        <strain evidence="2 3">Sb_GMNB300</strain>
    </source>
</reference>
<dbReference type="AlphaFoldDB" id="A0A5J5ES97"/>
<accession>A0A5J5ES97</accession>
<dbReference type="InParanoid" id="A0A5J5ES97"/>
<comment type="caution">
    <text evidence="2">The sequence shown here is derived from an EMBL/GenBank/DDBJ whole genome shotgun (WGS) entry which is preliminary data.</text>
</comment>
<evidence type="ECO:0000313" key="2">
    <source>
        <dbReference type="EMBL" id="KAA8902285.1"/>
    </source>
</evidence>